<sequence>LRGCTRAELRWCFQCNNFVRGWGFVIRDNSGDVISAGNRRPDNILDAFQEESWACMHATKNASDQGMVTIMVESDSISEASTDYVCL</sequence>
<protein>
    <recommendedName>
        <fullName evidence="1">RNase H type-1 domain-containing protein</fullName>
    </recommendedName>
</protein>
<comment type="caution">
    <text evidence="2">The sequence shown here is derived from an EMBL/GenBank/DDBJ whole genome shotgun (WGS) entry which is preliminary data.</text>
</comment>
<dbReference type="Pfam" id="PF13456">
    <property type="entry name" value="RVT_3"/>
    <property type="match status" value="1"/>
</dbReference>
<dbReference type="EMBL" id="LWDX02035759">
    <property type="protein sequence ID" value="OEL25991.1"/>
    <property type="molecule type" value="Genomic_DNA"/>
</dbReference>
<proteinExistence type="predicted"/>
<feature type="non-terminal residue" evidence="2">
    <location>
        <position position="1"/>
    </location>
</feature>
<gene>
    <name evidence="2" type="ORF">BAE44_0012989</name>
</gene>
<dbReference type="GO" id="GO:0004523">
    <property type="term" value="F:RNA-DNA hybrid ribonuclease activity"/>
    <property type="evidence" value="ECO:0007669"/>
    <property type="project" value="InterPro"/>
</dbReference>
<evidence type="ECO:0000259" key="1">
    <source>
        <dbReference type="Pfam" id="PF13456"/>
    </source>
</evidence>
<dbReference type="GO" id="GO:0003676">
    <property type="term" value="F:nucleic acid binding"/>
    <property type="evidence" value="ECO:0007669"/>
    <property type="project" value="InterPro"/>
</dbReference>
<feature type="domain" description="RNase H type-1" evidence="1">
    <location>
        <begin position="13"/>
        <end position="77"/>
    </location>
</feature>
<dbReference type="AlphaFoldDB" id="A0A1E5VLJ4"/>
<dbReference type="InterPro" id="IPR002156">
    <property type="entry name" value="RNaseH_domain"/>
</dbReference>
<keyword evidence="3" id="KW-1185">Reference proteome</keyword>
<dbReference type="Proteomes" id="UP000095767">
    <property type="component" value="Unassembled WGS sequence"/>
</dbReference>
<organism evidence="2 3">
    <name type="scientific">Dichanthelium oligosanthes</name>
    <dbReference type="NCBI Taxonomy" id="888268"/>
    <lineage>
        <taxon>Eukaryota</taxon>
        <taxon>Viridiplantae</taxon>
        <taxon>Streptophyta</taxon>
        <taxon>Embryophyta</taxon>
        <taxon>Tracheophyta</taxon>
        <taxon>Spermatophyta</taxon>
        <taxon>Magnoliopsida</taxon>
        <taxon>Liliopsida</taxon>
        <taxon>Poales</taxon>
        <taxon>Poaceae</taxon>
        <taxon>PACMAD clade</taxon>
        <taxon>Panicoideae</taxon>
        <taxon>Panicodae</taxon>
        <taxon>Paniceae</taxon>
        <taxon>Dichantheliinae</taxon>
        <taxon>Dichanthelium</taxon>
    </lineage>
</organism>
<accession>A0A1E5VLJ4</accession>
<name>A0A1E5VLJ4_9POAL</name>
<dbReference type="OrthoDB" id="690395at2759"/>
<reference evidence="2 3" key="1">
    <citation type="submission" date="2016-09" db="EMBL/GenBank/DDBJ databases">
        <title>The draft genome of Dichanthelium oligosanthes: A C3 panicoid grass species.</title>
        <authorList>
            <person name="Studer A.J."/>
            <person name="Schnable J.C."/>
            <person name="Brutnell T.P."/>
        </authorList>
    </citation>
    <scope>NUCLEOTIDE SEQUENCE [LARGE SCALE GENOMIC DNA]</scope>
    <source>
        <strain evidence="3">cv. Kellogg 1175</strain>
        <tissue evidence="2">Leaf</tissue>
    </source>
</reference>
<evidence type="ECO:0000313" key="2">
    <source>
        <dbReference type="EMBL" id="OEL25991.1"/>
    </source>
</evidence>
<evidence type="ECO:0000313" key="3">
    <source>
        <dbReference type="Proteomes" id="UP000095767"/>
    </source>
</evidence>